<protein>
    <submittedName>
        <fullName evidence="4">Agmatinase</fullName>
        <ecNumber evidence="4">3.5.3.11</ecNumber>
    </submittedName>
</protein>
<evidence type="ECO:0000256" key="1">
    <source>
        <dbReference type="ARBA" id="ARBA00009227"/>
    </source>
</evidence>
<dbReference type="PIRSF" id="PIRSF036979">
    <property type="entry name" value="Arginase"/>
    <property type="match status" value="1"/>
</dbReference>
<name>A0ABT5X6J0_9EURY</name>
<comment type="caution">
    <text evidence="4">The sequence shown here is derived from an EMBL/GenBank/DDBJ whole genome shotgun (WGS) entry which is preliminary data.</text>
</comment>
<evidence type="ECO:0000256" key="2">
    <source>
        <dbReference type="ARBA" id="ARBA00022723"/>
    </source>
</evidence>
<dbReference type="PROSITE" id="PS51409">
    <property type="entry name" value="ARGINASE_2"/>
    <property type="match status" value="1"/>
</dbReference>
<dbReference type="EMBL" id="JARFPK010000010">
    <property type="protein sequence ID" value="MDF0590305.1"/>
    <property type="molecule type" value="Genomic_DNA"/>
</dbReference>
<dbReference type="Proteomes" id="UP001220010">
    <property type="component" value="Unassembled WGS sequence"/>
</dbReference>
<gene>
    <name evidence="4" type="primary">speB</name>
    <name evidence="4" type="ORF">P0O15_03850</name>
</gene>
<dbReference type="CDD" id="cd11593">
    <property type="entry name" value="Agmatinase-like_2"/>
    <property type="match status" value="1"/>
</dbReference>
<evidence type="ECO:0000313" key="5">
    <source>
        <dbReference type="Proteomes" id="UP001220010"/>
    </source>
</evidence>
<proteinExistence type="inferred from homology"/>
<comment type="similarity">
    <text evidence="1">Belongs to the arginase family. Agmatinase subfamily.</text>
</comment>
<dbReference type="NCBIfam" id="TIGR01230">
    <property type="entry name" value="agmatinase"/>
    <property type="match status" value="1"/>
</dbReference>
<dbReference type="PANTHER" id="PTHR11358:SF26">
    <property type="entry name" value="GUANIDINO ACID HYDROLASE, MITOCHONDRIAL"/>
    <property type="match status" value="1"/>
</dbReference>
<keyword evidence="5" id="KW-1185">Reference proteome</keyword>
<keyword evidence="3 4" id="KW-0378">Hydrolase</keyword>
<reference evidence="4 5" key="1">
    <citation type="submission" date="2023-03" db="EMBL/GenBank/DDBJ databases">
        <title>WGS of Methanotrichaceae archaeon Mx.</title>
        <authorList>
            <person name="Sorokin D.Y."/>
            <person name="Merkel A.Y."/>
        </authorList>
    </citation>
    <scope>NUCLEOTIDE SEQUENCE [LARGE SCALE GENOMIC DNA]</scope>
    <source>
        <strain evidence="4 5">Mx</strain>
    </source>
</reference>
<dbReference type="InterPro" id="IPR005925">
    <property type="entry name" value="Agmatinase-rel"/>
</dbReference>
<dbReference type="GO" id="GO:0008783">
    <property type="term" value="F:agmatinase activity"/>
    <property type="evidence" value="ECO:0007669"/>
    <property type="project" value="UniProtKB-EC"/>
</dbReference>
<accession>A0ABT5X6J0</accession>
<dbReference type="EC" id="3.5.3.11" evidence="4"/>
<dbReference type="PANTHER" id="PTHR11358">
    <property type="entry name" value="ARGINASE/AGMATINASE"/>
    <property type="match status" value="1"/>
</dbReference>
<dbReference type="SUPFAM" id="SSF52768">
    <property type="entry name" value="Arginase/deacetylase"/>
    <property type="match status" value="1"/>
</dbReference>
<dbReference type="PRINTS" id="PR00116">
    <property type="entry name" value="ARGINASE"/>
</dbReference>
<dbReference type="RefSeq" id="WP_316966053.1">
    <property type="nucleotide sequence ID" value="NZ_JARFPK010000010.1"/>
</dbReference>
<sequence length="296" mass="32116">MFNRSNFADAESDPQEAEFVIVGAPFDATTSFRPGTRDGPGAVRRASYNFETYVHRHRIDFRDINVADLGDLDLGADPSYARETIRESFFFIPSGATPIFIGGEHSITPPIVAEVARRRRGDSVADREGIGVIVLDAHLDLREEYGGTRYSHACSSREILQTEGVVGYASIGIRSGDLKEYILAEEEKISYYTSDEVRERGVEAVLSDALAAVGCDEIYLSIDFDGIDPAYAPGVGNPEPFGLTSWDVRRIVERVAPKAVGLDVCEIASAFDGGQTAALGAKLIREFIAAKAAAAR</sequence>
<keyword evidence="2" id="KW-0479">Metal-binding</keyword>
<evidence type="ECO:0000313" key="4">
    <source>
        <dbReference type="EMBL" id="MDF0590305.1"/>
    </source>
</evidence>
<dbReference type="InterPro" id="IPR023696">
    <property type="entry name" value="Ureohydrolase_dom_sf"/>
</dbReference>
<organism evidence="4 5">
    <name type="scientific">Candidatus Methanocrinis natronophilus</name>
    <dbReference type="NCBI Taxonomy" id="3033396"/>
    <lineage>
        <taxon>Archaea</taxon>
        <taxon>Methanobacteriati</taxon>
        <taxon>Methanobacteriota</taxon>
        <taxon>Stenosarchaea group</taxon>
        <taxon>Methanomicrobia</taxon>
        <taxon>Methanotrichales</taxon>
        <taxon>Methanotrichaceae</taxon>
        <taxon>Methanocrinis</taxon>
    </lineage>
</organism>
<dbReference type="Gene3D" id="3.40.800.10">
    <property type="entry name" value="Ureohydrolase domain"/>
    <property type="match status" value="1"/>
</dbReference>
<dbReference type="Pfam" id="PF00491">
    <property type="entry name" value="Arginase"/>
    <property type="match status" value="1"/>
</dbReference>
<evidence type="ECO:0000256" key="3">
    <source>
        <dbReference type="ARBA" id="ARBA00022801"/>
    </source>
</evidence>
<dbReference type="InterPro" id="IPR006035">
    <property type="entry name" value="Ureohydrolase"/>
</dbReference>